<dbReference type="InterPro" id="IPR029068">
    <property type="entry name" value="Glyas_Bleomycin-R_OHBP_Dase"/>
</dbReference>
<dbReference type="OrthoDB" id="9795306at2"/>
<dbReference type="RefSeq" id="WP_103789541.1">
    <property type="nucleotide sequence ID" value="NZ_PQVF01000008.1"/>
</dbReference>
<accession>A0A2S5A0F9</accession>
<sequence length="129" mass="14279">MTVKPFFAPQLFIPGGVTDISFYSKAFDAVVLRSWLNDDGSIHVAELSFDGVLFHLHEERSFKAQLTPVEAKGVTALIGLFVNDVDVVINKALQAGAILLSPAQDYDYGYRQGSIQDPFGHHWLIETNI</sequence>
<feature type="domain" description="Glyoxalase/fosfomycin resistance/dioxygenase" evidence="1">
    <location>
        <begin position="20"/>
        <end position="123"/>
    </location>
</feature>
<dbReference type="PANTHER" id="PTHR34109">
    <property type="entry name" value="BNAUNNG04460D PROTEIN-RELATED"/>
    <property type="match status" value="1"/>
</dbReference>
<evidence type="ECO:0000313" key="2">
    <source>
        <dbReference type="EMBL" id="POY36078.1"/>
    </source>
</evidence>
<name>A0A2S5A0F9_9SPHI</name>
<dbReference type="AlphaFoldDB" id="A0A2S5A0F9"/>
<dbReference type="Pfam" id="PF00903">
    <property type="entry name" value="Glyoxalase"/>
    <property type="match status" value="1"/>
</dbReference>
<dbReference type="SUPFAM" id="SSF54593">
    <property type="entry name" value="Glyoxalase/Bleomycin resistance protein/Dihydroxybiphenyl dioxygenase"/>
    <property type="match status" value="1"/>
</dbReference>
<keyword evidence="3" id="KW-1185">Reference proteome</keyword>
<dbReference type="Gene3D" id="3.10.180.10">
    <property type="entry name" value="2,3-Dihydroxybiphenyl 1,2-Dioxygenase, domain 1"/>
    <property type="match status" value="1"/>
</dbReference>
<proteinExistence type="predicted"/>
<dbReference type="InterPro" id="IPR004360">
    <property type="entry name" value="Glyas_Fos-R_dOase_dom"/>
</dbReference>
<gene>
    <name evidence="2" type="ORF">C3K47_12835</name>
</gene>
<dbReference type="Proteomes" id="UP000236893">
    <property type="component" value="Unassembled WGS sequence"/>
</dbReference>
<evidence type="ECO:0000313" key="3">
    <source>
        <dbReference type="Proteomes" id="UP000236893"/>
    </source>
</evidence>
<dbReference type="PANTHER" id="PTHR34109:SF1">
    <property type="entry name" value="VOC DOMAIN-CONTAINING PROTEIN"/>
    <property type="match status" value="1"/>
</dbReference>
<comment type="caution">
    <text evidence="2">The sequence shown here is derived from an EMBL/GenBank/DDBJ whole genome shotgun (WGS) entry which is preliminary data.</text>
</comment>
<evidence type="ECO:0000259" key="1">
    <source>
        <dbReference type="Pfam" id="PF00903"/>
    </source>
</evidence>
<organism evidence="2 3">
    <name type="scientific">Solitalea longa</name>
    <dbReference type="NCBI Taxonomy" id="2079460"/>
    <lineage>
        <taxon>Bacteria</taxon>
        <taxon>Pseudomonadati</taxon>
        <taxon>Bacteroidota</taxon>
        <taxon>Sphingobacteriia</taxon>
        <taxon>Sphingobacteriales</taxon>
        <taxon>Sphingobacteriaceae</taxon>
        <taxon>Solitalea</taxon>
    </lineage>
</organism>
<reference evidence="2 3" key="1">
    <citation type="submission" date="2018-01" db="EMBL/GenBank/DDBJ databases">
        <authorList>
            <person name="Gaut B.S."/>
            <person name="Morton B.R."/>
            <person name="Clegg M.T."/>
            <person name="Duvall M.R."/>
        </authorList>
    </citation>
    <scope>NUCLEOTIDE SEQUENCE [LARGE SCALE GENOMIC DNA]</scope>
    <source>
        <strain evidence="2 3">HR-AV</strain>
    </source>
</reference>
<dbReference type="EMBL" id="PQVF01000008">
    <property type="protein sequence ID" value="POY36078.1"/>
    <property type="molecule type" value="Genomic_DNA"/>
</dbReference>
<protein>
    <submittedName>
        <fullName evidence="2">VOC family protein</fullName>
    </submittedName>
</protein>